<keyword evidence="3" id="KW-1185">Reference proteome</keyword>
<dbReference type="Proteomes" id="UP001244341">
    <property type="component" value="Chromosome 7b"/>
</dbReference>
<evidence type="ECO:0000313" key="3">
    <source>
        <dbReference type="Proteomes" id="UP001244341"/>
    </source>
</evidence>
<name>A0ABY8U693_TETOB</name>
<feature type="coiled-coil region" evidence="1">
    <location>
        <begin position="158"/>
        <end position="185"/>
    </location>
</feature>
<protein>
    <submittedName>
        <fullName evidence="2">Uncharacterized protein</fullName>
    </submittedName>
</protein>
<proteinExistence type="predicted"/>
<sequence length="252" mass="29421">MLPQQPRRSTRKQARNQLQAIRTDSSKRFCSDNKSGEFELPLALLEKVMSCLAVMEADGVRGPSMAARDLAHAALVSWEFYNASKHGFAVSEGQAAELKLRKQQLQGLHFLALQKDDFSEWLRKDVRKAVEKQRKQMQVLVEVMPQFFQNIRAMIQQQEQQQELMDTAMQQVQKLEDVFDTLQQLLHEVPQRVARMRKQHKELPRMTGKQLQPLLEQICREPKELRERMQQVQQMVDELASMQEALCQRYAC</sequence>
<dbReference type="Gene3D" id="1.10.287.950">
    <property type="entry name" value="Methyl-accepting chemotaxis protein"/>
    <property type="match status" value="1"/>
</dbReference>
<gene>
    <name evidence="2" type="ORF">OEZ85_013384</name>
</gene>
<dbReference type="EMBL" id="CP126214">
    <property type="protein sequence ID" value="WIA16730.1"/>
    <property type="molecule type" value="Genomic_DNA"/>
</dbReference>
<evidence type="ECO:0000313" key="2">
    <source>
        <dbReference type="EMBL" id="WIA16730.1"/>
    </source>
</evidence>
<reference evidence="2 3" key="1">
    <citation type="submission" date="2023-05" db="EMBL/GenBank/DDBJ databases">
        <title>A 100% complete, gapless, phased diploid assembly of the Scenedesmus obliquus UTEX 3031 genome.</title>
        <authorList>
            <person name="Biondi T.C."/>
            <person name="Hanschen E.R."/>
            <person name="Kwon T."/>
            <person name="Eng W."/>
            <person name="Kruse C.P.S."/>
            <person name="Koehler S.I."/>
            <person name="Kunde Y."/>
            <person name="Gleasner C.D."/>
            <person name="You Mak K.T."/>
            <person name="Polle J."/>
            <person name="Hovde B.T."/>
            <person name="Starkenburg S.R."/>
        </authorList>
    </citation>
    <scope>NUCLEOTIDE SEQUENCE [LARGE SCALE GENOMIC DNA]</scope>
    <source>
        <strain evidence="2 3">DOE0152z</strain>
    </source>
</reference>
<accession>A0ABY8U693</accession>
<keyword evidence="1" id="KW-0175">Coiled coil</keyword>
<evidence type="ECO:0000256" key="1">
    <source>
        <dbReference type="SAM" id="Coils"/>
    </source>
</evidence>
<organism evidence="2 3">
    <name type="scientific">Tetradesmus obliquus</name>
    <name type="common">Green alga</name>
    <name type="synonym">Acutodesmus obliquus</name>
    <dbReference type="NCBI Taxonomy" id="3088"/>
    <lineage>
        <taxon>Eukaryota</taxon>
        <taxon>Viridiplantae</taxon>
        <taxon>Chlorophyta</taxon>
        <taxon>core chlorophytes</taxon>
        <taxon>Chlorophyceae</taxon>
        <taxon>CS clade</taxon>
        <taxon>Sphaeropleales</taxon>
        <taxon>Scenedesmaceae</taxon>
        <taxon>Tetradesmus</taxon>
    </lineage>
</organism>